<comment type="caution">
    <text evidence="3">The sequence shown here is derived from an EMBL/GenBank/DDBJ whole genome shotgun (WGS) entry which is preliminary data.</text>
</comment>
<feature type="compositionally biased region" description="Basic and acidic residues" evidence="1">
    <location>
        <begin position="91"/>
        <end position="127"/>
    </location>
</feature>
<reference evidence="3 4" key="1">
    <citation type="submission" date="2019-12" db="EMBL/GenBank/DDBJ databases">
        <title>Chromosome-level assembly of the Caenorhabditis remanei genome.</title>
        <authorList>
            <person name="Teterina A.A."/>
            <person name="Willis J.H."/>
            <person name="Phillips P.C."/>
        </authorList>
    </citation>
    <scope>NUCLEOTIDE SEQUENCE [LARGE SCALE GENOMIC DNA]</scope>
    <source>
        <strain evidence="3 4">PX506</strain>
        <tissue evidence="3">Whole organism</tissue>
    </source>
</reference>
<dbReference type="AlphaFoldDB" id="A0A2P4WUB2"/>
<organism evidence="3 4">
    <name type="scientific">Caenorhabditis remanei</name>
    <name type="common">Caenorhabditis vulgaris</name>
    <dbReference type="NCBI Taxonomy" id="31234"/>
    <lineage>
        <taxon>Eukaryota</taxon>
        <taxon>Metazoa</taxon>
        <taxon>Ecdysozoa</taxon>
        <taxon>Nematoda</taxon>
        <taxon>Chromadorea</taxon>
        <taxon>Rhabditida</taxon>
        <taxon>Rhabditina</taxon>
        <taxon>Rhabditomorpha</taxon>
        <taxon>Rhabditoidea</taxon>
        <taxon>Rhabditidae</taxon>
        <taxon>Peloderinae</taxon>
        <taxon>Caenorhabditis</taxon>
    </lineage>
</organism>
<protein>
    <submittedName>
        <fullName evidence="3">Uncharacterized protein</fullName>
    </submittedName>
</protein>
<gene>
    <name evidence="3" type="ORF">GCK72_003553</name>
</gene>
<dbReference type="Proteomes" id="UP000483820">
    <property type="component" value="Chromosome I"/>
</dbReference>
<evidence type="ECO:0000256" key="2">
    <source>
        <dbReference type="SAM" id="Phobius"/>
    </source>
</evidence>
<dbReference type="KEGG" id="crq:GCK72_003553"/>
<dbReference type="EMBL" id="WUAV01000001">
    <property type="protein sequence ID" value="KAF1771726.1"/>
    <property type="molecule type" value="Genomic_DNA"/>
</dbReference>
<keyword evidence="2" id="KW-0472">Membrane</keyword>
<name>A0A2P4WUB2_CAERE</name>
<dbReference type="CTD" id="9805776"/>
<accession>A0A2P4WUB2</accession>
<sequence>MDHITLLHEKIRNHIKSVDTGNAILLFSFTALAVLGLCLIGSPIIREQWNNFNRQNHNHHHQNPRGASESHRRSIPSQIKSGLKRKRRFAKKDIRAMEIEEKQRKKEEKKEESKAERQKQKKAESGKQKQIQKATTTAKKANSVETGRQKQKSATSGVVRNVPRKRS</sequence>
<feature type="region of interest" description="Disordered" evidence="1">
    <location>
        <begin position="55"/>
        <end position="167"/>
    </location>
</feature>
<evidence type="ECO:0000313" key="4">
    <source>
        <dbReference type="Proteomes" id="UP000483820"/>
    </source>
</evidence>
<feature type="transmembrane region" description="Helical" evidence="2">
    <location>
        <begin position="23"/>
        <end position="45"/>
    </location>
</feature>
<dbReference type="GeneID" id="9805776"/>
<evidence type="ECO:0000313" key="3">
    <source>
        <dbReference type="EMBL" id="KAF1771726.1"/>
    </source>
</evidence>
<keyword evidence="2" id="KW-1133">Transmembrane helix</keyword>
<evidence type="ECO:0000256" key="1">
    <source>
        <dbReference type="SAM" id="MobiDB-lite"/>
    </source>
</evidence>
<dbReference type="RefSeq" id="XP_003107451.2">
    <property type="nucleotide sequence ID" value="XM_003107403.2"/>
</dbReference>
<feature type="compositionally biased region" description="Low complexity" evidence="1">
    <location>
        <begin position="128"/>
        <end position="141"/>
    </location>
</feature>
<proteinExistence type="predicted"/>
<keyword evidence="2" id="KW-0812">Transmembrane</keyword>